<dbReference type="InterPro" id="IPR008816">
    <property type="entry name" value="Gly_zipper_2TM_dom"/>
</dbReference>
<dbReference type="KEGG" id="tcl:Tchl_0846"/>
<dbReference type="RefSeq" id="WP_075147291.1">
    <property type="nucleotide sequence ID" value="NZ_CP018839.1"/>
</dbReference>
<gene>
    <name evidence="6" type="ORF">Tchl_0846</name>
</gene>
<evidence type="ECO:0000256" key="4">
    <source>
        <dbReference type="ARBA" id="ARBA00023139"/>
    </source>
</evidence>
<keyword evidence="3" id="KW-0472">Membrane</keyword>
<dbReference type="Proteomes" id="UP000185739">
    <property type="component" value="Chromosome"/>
</dbReference>
<dbReference type="AlphaFoldDB" id="A0A1H5U5S0"/>
<keyword evidence="2" id="KW-0732">Signal</keyword>
<dbReference type="PROSITE" id="PS51257">
    <property type="entry name" value="PROKAR_LIPOPROTEIN"/>
    <property type="match status" value="1"/>
</dbReference>
<evidence type="ECO:0000256" key="3">
    <source>
        <dbReference type="ARBA" id="ARBA00023136"/>
    </source>
</evidence>
<comment type="subcellular location">
    <subcellularLocation>
        <location evidence="1">Cell outer membrane</location>
        <topology evidence="1">Lipid-anchor</topology>
    </subcellularLocation>
</comment>
<organism evidence="6 7">
    <name type="scientific">Thauera chlorobenzoica</name>
    <dbReference type="NCBI Taxonomy" id="96773"/>
    <lineage>
        <taxon>Bacteria</taxon>
        <taxon>Pseudomonadati</taxon>
        <taxon>Pseudomonadota</taxon>
        <taxon>Betaproteobacteria</taxon>
        <taxon>Rhodocyclales</taxon>
        <taxon>Zoogloeaceae</taxon>
        <taxon>Thauera</taxon>
    </lineage>
</organism>
<evidence type="ECO:0000256" key="1">
    <source>
        <dbReference type="ARBA" id="ARBA00004459"/>
    </source>
</evidence>
<evidence type="ECO:0000256" key="5">
    <source>
        <dbReference type="ARBA" id="ARBA00023288"/>
    </source>
</evidence>
<dbReference type="InterPro" id="IPR051407">
    <property type="entry name" value="Bact_OM_lipoprot/Surf_antigen"/>
</dbReference>
<dbReference type="PANTHER" id="PTHR35603:SF1">
    <property type="entry name" value="OUTER MEMBRANE LIPOPROTEIN SLYB"/>
    <property type="match status" value="1"/>
</dbReference>
<keyword evidence="4" id="KW-0564">Palmitate</keyword>
<evidence type="ECO:0000313" key="6">
    <source>
        <dbReference type="EMBL" id="APR03710.1"/>
    </source>
</evidence>
<dbReference type="EMBL" id="CP018839">
    <property type="protein sequence ID" value="APR03710.1"/>
    <property type="molecule type" value="Genomic_DNA"/>
</dbReference>
<dbReference type="STRING" id="96773.Tchl_0846"/>
<dbReference type="PANTHER" id="PTHR35603">
    <property type="match status" value="1"/>
</dbReference>
<sequence length="157" mass="15411">MVKRIGTKSRALAGALVAALVLGGCAQGLGGGSYARTEARRAMTVQFGTIESVRGVQLEGTKTPVGPLAGAAVGGIAGSSVGGGRGAAVATVIGAVAGGLAGSAIEEGATRTAGVEVTVRLDNGQFLAVVQADEGEGLRPGERVRVLRDAGTTRVTR</sequence>
<reference evidence="6 7" key="1">
    <citation type="submission" date="2016-12" db="EMBL/GenBank/DDBJ databases">
        <title>Complete genome sequence of Thauera chlorobenzoica, a Betaproteobacterium degrading haloaromatics anaerobically to CO2 and halides.</title>
        <authorList>
            <person name="Goris T."/>
            <person name="Mergelsberg M."/>
            <person name="Boll M."/>
        </authorList>
    </citation>
    <scope>NUCLEOTIDE SEQUENCE [LARGE SCALE GENOMIC DNA]</scope>
    <source>
        <strain evidence="6 7">3CB1</strain>
    </source>
</reference>
<accession>A0A1H5U5S0</accession>
<keyword evidence="5 6" id="KW-0449">Lipoprotein</keyword>
<protein>
    <submittedName>
        <fullName evidence="6">Outer membrane lipoprotein</fullName>
    </submittedName>
</protein>
<keyword evidence="7" id="KW-1185">Reference proteome</keyword>
<dbReference type="OrthoDB" id="5298161at2"/>
<proteinExistence type="predicted"/>
<evidence type="ECO:0000256" key="2">
    <source>
        <dbReference type="ARBA" id="ARBA00022729"/>
    </source>
</evidence>
<evidence type="ECO:0000313" key="7">
    <source>
        <dbReference type="Proteomes" id="UP000185739"/>
    </source>
</evidence>
<name>A0A1H5U5S0_9RHOO</name>
<dbReference type="Pfam" id="PF05433">
    <property type="entry name" value="Rick_17kDa_Anti"/>
    <property type="match status" value="1"/>
</dbReference>
<dbReference type="GO" id="GO:0009279">
    <property type="term" value="C:cell outer membrane"/>
    <property type="evidence" value="ECO:0007669"/>
    <property type="project" value="UniProtKB-SubCell"/>
</dbReference>